<feature type="compositionally biased region" description="Basic residues" evidence="1">
    <location>
        <begin position="615"/>
        <end position="638"/>
    </location>
</feature>
<keyword evidence="3" id="KW-1185">Reference proteome</keyword>
<feature type="compositionally biased region" description="Low complexity" evidence="1">
    <location>
        <begin position="186"/>
        <end position="202"/>
    </location>
</feature>
<dbReference type="Proteomes" id="UP001163846">
    <property type="component" value="Unassembled WGS sequence"/>
</dbReference>
<dbReference type="Pfam" id="PF15496">
    <property type="entry name" value="DUF4646"/>
    <property type="match status" value="1"/>
</dbReference>
<name>A0AA38UL16_9AGAR</name>
<feature type="region of interest" description="Disordered" evidence="1">
    <location>
        <begin position="1"/>
        <end position="36"/>
    </location>
</feature>
<feature type="compositionally biased region" description="Basic and acidic residues" evidence="1">
    <location>
        <begin position="98"/>
        <end position="146"/>
    </location>
</feature>
<comment type="caution">
    <text evidence="2">The sequence shown here is derived from an EMBL/GenBank/DDBJ whole genome shotgun (WGS) entry which is preliminary data.</text>
</comment>
<reference evidence="2" key="1">
    <citation type="submission" date="2022-08" db="EMBL/GenBank/DDBJ databases">
        <authorList>
            <consortium name="DOE Joint Genome Institute"/>
            <person name="Min B."/>
            <person name="Riley R."/>
            <person name="Sierra-Patev S."/>
            <person name="Naranjo-Ortiz M."/>
            <person name="Looney B."/>
            <person name="Konkel Z."/>
            <person name="Slot J.C."/>
            <person name="Sakamoto Y."/>
            <person name="Steenwyk J.L."/>
            <person name="Rokas A."/>
            <person name="Carro J."/>
            <person name="Camarero S."/>
            <person name="Ferreira P."/>
            <person name="Molpeceres G."/>
            <person name="Ruiz-Duenas F.J."/>
            <person name="Serrano A."/>
            <person name="Henrissat B."/>
            <person name="Drula E."/>
            <person name="Hughes K.W."/>
            <person name="Mata J.L."/>
            <person name="Ishikawa N.K."/>
            <person name="Vargas-Isla R."/>
            <person name="Ushijima S."/>
            <person name="Smith C.A."/>
            <person name="Ahrendt S."/>
            <person name="Andreopoulos W."/>
            <person name="He G."/>
            <person name="Labutti K."/>
            <person name="Lipzen A."/>
            <person name="Ng V."/>
            <person name="Sandor L."/>
            <person name="Barry K."/>
            <person name="Martinez A.T."/>
            <person name="Xiao Y."/>
            <person name="Gibbons J.G."/>
            <person name="Terashima K."/>
            <person name="Hibbett D.S."/>
            <person name="Grigoriev I.V."/>
        </authorList>
    </citation>
    <scope>NUCLEOTIDE SEQUENCE</scope>
    <source>
        <strain evidence="2">TFB9207</strain>
    </source>
</reference>
<evidence type="ECO:0000313" key="2">
    <source>
        <dbReference type="EMBL" id="KAJ3842507.1"/>
    </source>
</evidence>
<proteinExistence type="predicted"/>
<dbReference type="EMBL" id="MU806003">
    <property type="protein sequence ID" value="KAJ3842507.1"/>
    <property type="molecule type" value="Genomic_DNA"/>
</dbReference>
<protein>
    <submittedName>
        <fullName evidence="2">Uncharacterized protein</fullName>
    </submittedName>
</protein>
<organism evidence="2 3">
    <name type="scientific">Lentinula raphanica</name>
    <dbReference type="NCBI Taxonomy" id="153919"/>
    <lineage>
        <taxon>Eukaryota</taxon>
        <taxon>Fungi</taxon>
        <taxon>Dikarya</taxon>
        <taxon>Basidiomycota</taxon>
        <taxon>Agaricomycotina</taxon>
        <taxon>Agaricomycetes</taxon>
        <taxon>Agaricomycetidae</taxon>
        <taxon>Agaricales</taxon>
        <taxon>Marasmiineae</taxon>
        <taxon>Omphalotaceae</taxon>
        <taxon>Lentinula</taxon>
    </lineage>
</organism>
<accession>A0AA38UL16</accession>
<feature type="compositionally biased region" description="Basic and acidic residues" evidence="1">
    <location>
        <begin position="256"/>
        <end position="266"/>
    </location>
</feature>
<feature type="region of interest" description="Disordered" evidence="1">
    <location>
        <begin position="566"/>
        <end position="638"/>
    </location>
</feature>
<gene>
    <name evidence="2" type="ORF">F5878DRAFT_529717</name>
</gene>
<feature type="region of interest" description="Disordered" evidence="1">
    <location>
        <begin position="186"/>
        <end position="369"/>
    </location>
</feature>
<evidence type="ECO:0000256" key="1">
    <source>
        <dbReference type="SAM" id="MobiDB-lite"/>
    </source>
</evidence>
<dbReference type="AlphaFoldDB" id="A0AA38UL16"/>
<evidence type="ECO:0000313" key="3">
    <source>
        <dbReference type="Proteomes" id="UP001163846"/>
    </source>
</evidence>
<feature type="compositionally biased region" description="Low complexity" evidence="1">
    <location>
        <begin position="579"/>
        <end position="588"/>
    </location>
</feature>
<dbReference type="InterPro" id="IPR028018">
    <property type="entry name" value="DUF4646"/>
</dbReference>
<sequence>MYRSPSPYASPEIPYNTAPQSPGGGPQITPGSITYTTSIGPDGRVVYHPFKAVPATYQTPTGIVSGIQWVPAEATQILPAGAQPASTEFAQAWSRGNLSKEDQKALKDWQKSEEKRRRREEKDSMKMLREKDRYNQSRYDNDTDLQIARERDAVSAANLQRRKSFNQGYPPSAPVGFPATGAPAGYPPGFATSDRSGYGAPGAYPPSPNAASPNLGYTRERKYSMGGTLSDQFGDLNLDRDDRLPSAPLARPRKYSTHEAAAERARRMSGNFGAERPTSMYDGAGGGYPAPTTGSSAGFRAGVPYSNPSPSMRSVDPPYMQGGPRPSSPYATANYPPHVSASQDPYGARAASPYHRATSPSPYHRAASPFGRSASPFAAGGGEVYPPGHIMEGRPINPARSRATTPIAGMPPAVPYPSSAGPYSQSGIPGSMSPNLSGMMSGTPSSGTLAAPECFSRPINAAHPYTPFEPMRIQDMDLFLESVPRMPIVLQTHDVYNADWNRLMDDVRLAWAGRLPLPNTAVNGRPPKRATLTAKLIELWNHSFFERRGVELVLYKGRERRSGPMYGAIDLPHDDYDDSSSSSSSESGSSDEDDHRLSGFYGGGYPQDGISDARQRRRAAKAEKRRRRKERKNRRKQKAKIYSLWLSCLPQGGPGGTGATAYMPTAGSAASGAFPPHSPALPGAGFRGPSPALPGAGFRGPSPAPGYPPSVPAMSNYPGMMH</sequence>
<feature type="region of interest" description="Disordered" evidence="1">
    <location>
        <begin position="95"/>
        <end position="146"/>
    </location>
</feature>